<evidence type="ECO:0000256" key="1">
    <source>
        <dbReference type="ARBA" id="ARBA00000085"/>
    </source>
</evidence>
<dbReference type="Pfam" id="PF00512">
    <property type="entry name" value="HisKA"/>
    <property type="match status" value="1"/>
</dbReference>
<evidence type="ECO:0000313" key="11">
    <source>
        <dbReference type="EMBL" id="AWG20996.1"/>
    </source>
</evidence>
<feature type="repeat" description="TPR" evidence="7">
    <location>
        <begin position="113"/>
        <end position="146"/>
    </location>
</feature>
<dbReference type="InterPro" id="IPR003594">
    <property type="entry name" value="HATPase_dom"/>
</dbReference>
<dbReference type="SMART" id="SM00387">
    <property type="entry name" value="HATPase_c"/>
    <property type="match status" value="1"/>
</dbReference>
<evidence type="ECO:0000256" key="5">
    <source>
        <dbReference type="ARBA" id="ARBA00022777"/>
    </source>
</evidence>
<proteinExistence type="predicted"/>
<feature type="chain" id="PRO_5015434575" description="histidine kinase" evidence="9">
    <location>
        <begin position="23"/>
        <end position="687"/>
    </location>
</feature>
<dbReference type="InterPro" id="IPR004358">
    <property type="entry name" value="Sig_transdc_His_kin-like_C"/>
</dbReference>
<dbReference type="PROSITE" id="PS50005">
    <property type="entry name" value="TPR"/>
    <property type="match status" value="3"/>
</dbReference>
<sequence length="687" mass="78422">MKNVFLCILSILFMQFVLGQKAETDTYVVDTLQIDTYLKKASSLPIEQKAEAVKLFNKASFIAIDRKLEEQVAKVYFKGGMFFYERYDNFEAIKYFNKALPIYENLQMPKALSEINFYLGESYLSVGSDDVAFKYYIRALRLFEDSGNKLRMADCYNGIGTIYGNKNPRVAIKYIKKTFPIFMEAKNYNGIAISYINMANTIANQGKFEQAIVFYSKSLTAVKKTNNRYNLAINYNNIGDCYNNLKQYNKAISYFNHSLALAKGLKSDDFNSLIKYNIAEAKLNLGLYDEAIDYVSSSLELTKTTHNIEIETSSLLLASKAYEKMGKQSLALQFKNDYIDIKQRTLKDTEKKKIQLFQSVLELEKSQFQVSELEVKNENNQLKLQSKRDITYFLVFLLLALVVFVVVLKFQQKAKREFNRQLILKSKEISEMKDRIQIQNDYLSDLNTTKNKLFKIIAHDLKNPLSSIEGFTDLMIHDDGDYDEEESKMYLKVIQESATKASVILNDVLQWAVNQENPVKNKKVDLFKVVTEELKLLEIQALQKEIILENKIDPSLKFITDKNKLATIIRNLISNAIKFTPEKGTVTAISELIDKKICITIRDTGIGMAPNILEKIFVVDYRKSRPGTNSEGGTGLGLILCKDFVEKLGGTITVNSEVGVGSSFSFTLPYCTEECMDQPEIAVEELV</sequence>
<dbReference type="SUPFAM" id="SSF47384">
    <property type="entry name" value="Homodimeric domain of signal transducing histidine kinase"/>
    <property type="match status" value="1"/>
</dbReference>
<dbReference type="GO" id="GO:0000155">
    <property type="term" value="F:phosphorelay sensor kinase activity"/>
    <property type="evidence" value="ECO:0007669"/>
    <property type="project" value="InterPro"/>
</dbReference>
<keyword evidence="8" id="KW-0812">Transmembrane</keyword>
<evidence type="ECO:0000256" key="3">
    <source>
        <dbReference type="ARBA" id="ARBA00022553"/>
    </source>
</evidence>
<dbReference type="PROSITE" id="PS50109">
    <property type="entry name" value="HIS_KIN"/>
    <property type="match status" value="1"/>
</dbReference>
<dbReference type="InterPro" id="IPR036097">
    <property type="entry name" value="HisK_dim/P_sf"/>
</dbReference>
<feature type="signal peptide" evidence="9">
    <location>
        <begin position="1"/>
        <end position="22"/>
    </location>
</feature>
<dbReference type="InterPro" id="IPR011990">
    <property type="entry name" value="TPR-like_helical_dom_sf"/>
</dbReference>
<accession>A0A2S1LBS1</accession>
<dbReference type="Pfam" id="PF13424">
    <property type="entry name" value="TPR_12"/>
    <property type="match status" value="1"/>
</dbReference>
<dbReference type="EMBL" id="CP020918">
    <property type="protein sequence ID" value="AWG20996.1"/>
    <property type="molecule type" value="Genomic_DNA"/>
</dbReference>
<dbReference type="Gene3D" id="1.25.40.10">
    <property type="entry name" value="Tetratricopeptide repeat domain"/>
    <property type="match status" value="2"/>
</dbReference>
<evidence type="ECO:0000256" key="6">
    <source>
        <dbReference type="ARBA" id="ARBA00023012"/>
    </source>
</evidence>
<protein>
    <recommendedName>
        <fullName evidence="2">histidine kinase</fullName>
        <ecNumber evidence="2">2.7.13.3</ecNumber>
    </recommendedName>
</protein>
<dbReference type="InterPro" id="IPR003661">
    <property type="entry name" value="HisK_dim/P_dom"/>
</dbReference>
<keyword evidence="9" id="KW-0732">Signal</keyword>
<evidence type="ECO:0000256" key="2">
    <source>
        <dbReference type="ARBA" id="ARBA00012438"/>
    </source>
</evidence>
<feature type="repeat" description="TPR" evidence="7">
    <location>
        <begin position="232"/>
        <end position="265"/>
    </location>
</feature>
<evidence type="ECO:0000259" key="10">
    <source>
        <dbReference type="PROSITE" id="PS50109"/>
    </source>
</evidence>
<dbReference type="PRINTS" id="PR00344">
    <property type="entry name" value="BCTRLSENSOR"/>
</dbReference>
<dbReference type="Pfam" id="PF02518">
    <property type="entry name" value="HATPase_c"/>
    <property type="match status" value="1"/>
</dbReference>
<feature type="transmembrane region" description="Helical" evidence="8">
    <location>
        <begin position="390"/>
        <end position="410"/>
    </location>
</feature>
<evidence type="ECO:0000256" key="8">
    <source>
        <dbReference type="SAM" id="Phobius"/>
    </source>
</evidence>
<dbReference type="Gene3D" id="1.10.287.130">
    <property type="match status" value="1"/>
</dbReference>
<dbReference type="InterPro" id="IPR019734">
    <property type="entry name" value="TPR_rpt"/>
</dbReference>
<dbReference type="FunFam" id="3.30.565.10:FF:000006">
    <property type="entry name" value="Sensor histidine kinase WalK"/>
    <property type="match status" value="1"/>
</dbReference>
<dbReference type="PANTHER" id="PTHR43711:SF1">
    <property type="entry name" value="HISTIDINE KINASE 1"/>
    <property type="match status" value="1"/>
</dbReference>
<keyword evidence="6" id="KW-0902">Two-component regulatory system</keyword>
<dbReference type="SMART" id="SM00388">
    <property type="entry name" value="HisKA"/>
    <property type="match status" value="1"/>
</dbReference>
<evidence type="ECO:0000256" key="4">
    <source>
        <dbReference type="ARBA" id="ARBA00022679"/>
    </source>
</evidence>
<keyword evidence="3" id="KW-0597">Phosphoprotein</keyword>
<keyword evidence="8" id="KW-1133">Transmembrane helix</keyword>
<feature type="repeat" description="TPR" evidence="7">
    <location>
        <begin position="73"/>
        <end position="106"/>
    </location>
</feature>
<dbReference type="SMART" id="SM00028">
    <property type="entry name" value="TPR"/>
    <property type="match status" value="5"/>
</dbReference>
<reference evidence="11 12" key="1">
    <citation type="submission" date="2017-04" db="EMBL/GenBank/DDBJ databases">
        <title>Compelte genome sequence of WV33.</title>
        <authorList>
            <person name="Lee P.C."/>
        </authorList>
    </citation>
    <scope>NUCLEOTIDE SEQUENCE [LARGE SCALE GENOMIC DNA]</scope>
    <source>
        <strain evidence="11 12">WV33</strain>
    </source>
</reference>
<evidence type="ECO:0000256" key="9">
    <source>
        <dbReference type="SAM" id="SignalP"/>
    </source>
</evidence>
<keyword evidence="5" id="KW-0418">Kinase</keyword>
<keyword evidence="12" id="KW-1185">Reference proteome</keyword>
<dbReference type="SUPFAM" id="SSF55874">
    <property type="entry name" value="ATPase domain of HSP90 chaperone/DNA topoisomerase II/histidine kinase"/>
    <property type="match status" value="1"/>
</dbReference>
<keyword evidence="7" id="KW-0802">TPR repeat</keyword>
<keyword evidence="4" id="KW-0808">Transferase</keyword>
<dbReference type="CDD" id="cd00082">
    <property type="entry name" value="HisKA"/>
    <property type="match status" value="1"/>
</dbReference>
<dbReference type="SUPFAM" id="SSF48452">
    <property type="entry name" value="TPR-like"/>
    <property type="match status" value="2"/>
</dbReference>
<organism evidence="11 12">
    <name type="scientific">Flavobacterium faecale</name>
    <dbReference type="NCBI Taxonomy" id="1355330"/>
    <lineage>
        <taxon>Bacteria</taxon>
        <taxon>Pseudomonadati</taxon>
        <taxon>Bacteroidota</taxon>
        <taxon>Flavobacteriia</taxon>
        <taxon>Flavobacteriales</taxon>
        <taxon>Flavobacteriaceae</taxon>
        <taxon>Flavobacterium</taxon>
    </lineage>
</organism>
<name>A0A2S1LBS1_9FLAO</name>
<dbReference type="PANTHER" id="PTHR43711">
    <property type="entry name" value="TWO-COMPONENT HISTIDINE KINASE"/>
    <property type="match status" value="1"/>
</dbReference>
<dbReference type="Proteomes" id="UP000244527">
    <property type="component" value="Chromosome"/>
</dbReference>
<dbReference type="Gene3D" id="3.30.565.10">
    <property type="entry name" value="Histidine kinase-like ATPase, C-terminal domain"/>
    <property type="match status" value="1"/>
</dbReference>
<dbReference type="InterPro" id="IPR036890">
    <property type="entry name" value="HATPase_C_sf"/>
</dbReference>
<dbReference type="KEGG" id="ffa:FFWV33_05310"/>
<dbReference type="InterPro" id="IPR050736">
    <property type="entry name" value="Sensor_HK_Regulatory"/>
</dbReference>
<feature type="domain" description="Histidine kinase" evidence="10">
    <location>
        <begin position="456"/>
        <end position="672"/>
    </location>
</feature>
<keyword evidence="8" id="KW-0472">Membrane</keyword>
<dbReference type="AlphaFoldDB" id="A0A2S1LBS1"/>
<evidence type="ECO:0000313" key="12">
    <source>
        <dbReference type="Proteomes" id="UP000244527"/>
    </source>
</evidence>
<gene>
    <name evidence="11" type="ORF">FFWV33_05310</name>
</gene>
<dbReference type="InterPro" id="IPR005467">
    <property type="entry name" value="His_kinase_dom"/>
</dbReference>
<comment type="catalytic activity">
    <reaction evidence="1">
        <text>ATP + protein L-histidine = ADP + protein N-phospho-L-histidine.</text>
        <dbReference type="EC" id="2.7.13.3"/>
    </reaction>
</comment>
<evidence type="ECO:0000256" key="7">
    <source>
        <dbReference type="PROSITE-ProRule" id="PRU00339"/>
    </source>
</evidence>
<dbReference type="EC" id="2.7.13.3" evidence="2"/>